<dbReference type="Proteomes" id="UP000199636">
    <property type="component" value="Unassembled WGS sequence"/>
</dbReference>
<dbReference type="EMBL" id="FNDS01000001">
    <property type="protein sequence ID" value="SDH49177.1"/>
    <property type="molecule type" value="Genomic_DNA"/>
</dbReference>
<dbReference type="GO" id="GO:0004386">
    <property type="term" value="F:helicase activity"/>
    <property type="evidence" value="ECO:0007669"/>
    <property type="project" value="UniProtKB-KW"/>
</dbReference>
<evidence type="ECO:0000313" key="3">
    <source>
        <dbReference type="EMBL" id="SDH49177.1"/>
    </source>
</evidence>
<feature type="region of interest" description="Disordered" evidence="1">
    <location>
        <begin position="356"/>
        <end position="396"/>
    </location>
</feature>
<dbReference type="AlphaFoldDB" id="A0A1G8CUI3"/>
<dbReference type="InterPro" id="IPR015330">
    <property type="entry name" value="DNA_primase/pol_bifunc_N"/>
</dbReference>
<dbReference type="STRING" id="428992.SAMN05216272_101777"/>
<reference evidence="4" key="1">
    <citation type="submission" date="2016-10" db="EMBL/GenBank/DDBJ databases">
        <authorList>
            <person name="Varghese N."/>
            <person name="Submissions S."/>
        </authorList>
    </citation>
    <scope>NUCLEOTIDE SEQUENCE [LARGE SCALE GENOMIC DNA]</scope>
    <source>
        <strain evidence="4">CCM 7469</strain>
    </source>
</reference>
<evidence type="ECO:0000313" key="4">
    <source>
        <dbReference type="Proteomes" id="UP000199636"/>
    </source>
</evidence>
<organism evidence="3 4">
    <name type="scientific">Pseudomonas panipatensis</name>
    <dbReference type="NCBI Taxonomy" id="428992"/>
    <lineage>
        <taxon>Bacteria</taxon>
        <taxon>Pseudomonadati</taxon>
        <taxon>Pseudomonadota</taxon>
        <taxon>Gammaproteobacteria</taxon>
        <taxon>Pseudomonadales</taxon>
        <taxon>Pseudomonadaceae</taxon>
        <taxon>Pseudomonas</taxon>
    </lineage>
</organism>
<dbReference type="SMART" id="SM00943">
    <property type="entry name" value="Prim-Pol"/>
    <property type="match status" value="1"/>
</dbReference>
<accession>A0A1G8CUI3</accession>
<sequence>MTQAGNTTPIAAWARRYIEVFGLALVDIEPGDKIPRGKGWQRPGGQLTDPAKAEAFWTKNPKHNLGVVLGPSRVCSLDVDDVPSTRKVLWDLLGLDLDALPVSYPTVVGNPERFRVMFRLPEGVELSRHSLSWPNENDPDGSKFKLAQAAILAAKEKGDTEHQAKMQALADSLKRFTVFELRAGLVQDLLPPSIHPGTGKPYTWRTPPSGDGLPVLPNDLLNIWNNWDIFKRDAEAACPWAPKAAAPKKAAKPKPKAPAGSSRSVIDAFNQAHDVESLLAAHGYIKRGAKWLCPQSSTGLPGVTISDDGRVYSHHGSDPLANGHQNDAFDVYCLLEHNGNQGDAVKAAARMLGIEREPKREEPPPEGFPRVAVQQPPESQAVTEEPEDSLPCAPSLECGPAAAELAGAPTPGGAGGFRISEQELLQDFVVIYGTDTAWDRKRARLIKLSAIREAVGRTRYKWWQESEHRQMAQDVVFDPTERCDPVMLNLYDGFKVTPDPRGADGCVLIRKHLGLLCNNRADEYLFLLKWIAYPLQYPGAKMATAVVMFGAEGPGKSLLWEQVVRRIYGEYGTTIGQAQLESQFTGWQSRKLFALAEEVVSREEMRHYKGVLKHLVTGETLQINEKNMPVREEANHLNFVFLSNSTVPMALDDGDRRYLVLYVDRVPAAGYFQALVGEIESGGIESFYHYLMNLDLTGFGPHSKPPLNDEKQALIDGSLAAPRYFVRRWMAGETEFPVTGAVTQADLWQSFCRWCDGANEFKRRERDFLQEAARDLLRERPDIRYPTDRDDFRTARIFVTPEFAARKAELGRNWAAEAGKECRKFGTHFNRRSIPAPGELD</sequence>
<dbReference type="OrthoDB" id="110640at2"/>
<protein>
    <submittedName>
        <fullName evidence="3">Putative DNA primase/helicase</fullName>
    </submittedName>
</protein>
<evidence type="ECO:0000259" key="2">
    <source>
        <dbReference type="SMART" id="SM00943"/>
    </source>
</evidence>
<keyword evidence="3" id="KW-0067">ATP-binding</keyword>
<dbReference type="RefSeq" id="WP_090261011.1">
    <property type="nucleotide sequence ID" value="NZ_FNDS01000001.1"/>
</dbReference>
<keyword evidence="4" id="KW-1185">Reference proteome</keyword>
<proteinExistence type="predicted"/>
<keyword evidence="3" id="KW-0378">Hydrolase</keyword>
<gene>
    <name evidence="3" type="ORF">SAMN05216272_101777</name>
</gene>
<dbReference type="Pfam" id="PF09250">
    <property type="entry name" value="Prim-Pol"/>
    <property type="match status" value="1"/>
</dbReference>
<dbReference type="Pfam" id="PF19263">
    <property type="entry name" value="DUF5906"/>
    <property type="match status" value="1"/>
</dbReference>
<name>A0A1G8CUI3_9PSED</name>
<evidence type="ECO:0000256" key="1">
    <source>
        <dbReference type="SAM" id="MobiDB-lite"/>
    </source>
</evidence>
<dbReference type="SUPFAM" id="SSF56747">
    <property type="entry name" value="Prim-pol domain"/>
    <property type="match status" value="1"/>
</dbReference>
<feature type="domain" description="DNA primase/polymerase bifunctional N-terminal" evidence="2">
    <location>
        <begin position="14"/>
        <end position="220"/>
    </location>
</feature>
<dbReference type="InterPro" id="IPR045455">
    <property type="entry name" value="NrS-1_pol-like_helicase"/>
</dbReference>
<keyword evidence="3" id="KW-0347">Helicase</keyword>
<keyword evidence="3" id="KW-0547">Nucleotide-binding</keyword>